<protein>
    <submittedName>
        <fullName evidence="1">Uncharacterized protein</fullName>
    </submittedName>
</protein>
<dbReference type="EMBL" id="BMXF01000001">
    <property type="protein sequence ID" value="GHB63052.1"/>
    <property type="molecule type" value="Genomic_DNA"/>
</dbReference>
<name>A0A8J3D351_9BACT</name>
<organism evidence="1 2">
    <name type="scientific">Persicitalea jodogahamensis</name>
    <dbReference type="NCBI Taxonomy" id="402147"/>
    <lineage>
        <taxon>Bacteria</taxon>
        <taxon>Pseudomonadati</taxon>
        <taxon>Bacteroidota</taxon>
        <taxon>Cytophagia</taxon>
        <taxon>Cytophagales</taxon>
        <taxon>Spirosomataceae</taxon>
        <taxon>Persicitalea</taxon>
    </lineage>
</organism>
<proteinExistence type="predicted"/>
<reference evidence="1 2" key="1">
    <citation type="journal article" date="2014" name="Int. J. Syst. Evol. Microbiol.">
        <title>Complete genome sequence of Corynebacterium casei LMG S-19264T (=DSM 44701T), isolated from a smear-ripened cheese.</title>
        <authorList>
            <consortium name="US DOE Joint Genome Institute (JGI-PGF)"/>
            <person name="Walter F."/>
            <person name="Albersmeier A."/>
            <person name="Kalinowski J."/>
            <person name="Ruckert C."/>
        </authorList>
    </citation>
    <scope>NUCLEOTIDE SEQUENCE [LARGE SCALE GENOMIC DNA]</scope>
    <source>
        <strain evidence="1 2">KCTC 12866</strain>
    </source>
</reference>
<sequence length="148" mass="16163">MNKLKSIQIIAMLGLLILAGIFISARTIDAGTASSGPVLLDGRTLHTSQIWLNSNGKLSLIVGSSENKAATRVPFRVVLKRGNMIISRAVSETDEMEISRLLKLAALGDELEVEPLDKNLSNARRVFRVGQYPSFHWIPALRIHGDGC</sequence>
<dbReference type="Proteomes" id="UP000598271">
    <property type="component" value="Unassembled WGS sequence"/>
</dbReference>
<gene>
    <name evidence="1" type="ORF">GCM10007390_16110</name>
</gene>
<comment type="caution">
    <text evidence="1">The sequence shown here is derived from an EMBL/GenBank/DDBJ whole genome shotgun (WGS) entry which is preliminary data.</text>
</comment>
<keyword evidence="2" id="KW-1185">Reference proteome</keyword>
<dbReference type="RefSeq" id="WP_189563795.1">
    <property type="nucleotide sequence ID" value="NZ_BMXF01000001.1"/>
</dbReference>
<accession>A0A8J3D351</accession>
<dbReference type="AlphaFoldDB" id="A0A8J3D351"/>
<evidence type="ECO:0000313" key="1">
    <source>
        <dbReference type="EMBL" id="GHB63052.1"/>
    </source>
</evidence>
<evidence type="ECO:0000313" key="2">
    <source>
        <dbReference type="Proteomes" id="UP000598271"/>
    </source>
</evidence>